<evidence type="ECO:0000313" key="7">
    <source>
        <dbReference type="EMBL" id="MCK0085460.1"/>
    </source>
</evidence>
<organism evidence="7 9">
    <name type="scientific">Clostridium symbiosum</name>
    <name type="common">Bacteroides symbiosus</name>
    <dbReference type="NCBI Taxonomy" id="1512"/>
    <lineage>
        <taxon>Bacteria</taxon>
        <taxon>Bacillati</taxon>
        <taxon>Bacillota</taxon>
        <taxon>Clostridia</taxon>
        <taxon>Lachnospirales</taxon>
        <taxon>Lachnospiraceae</taxon>
        <taxon>Otoolea</taxon>
    </lineage>
</organism>
<dbReference type="Proteomes" id="UP001203136">
    <property type="component" value="Unassembled WGS sequence"/>
</dbReference>
<evidence type="ECO:0000313" key="8">
    <source>
        <dbReference type="EMBL" id="MDB2001011.1"/>
    </source>
</evidence>
<dbReference type="PANTHER" id="PTHR30429">
    <property type="entry name" value="D-METHIONINE-BINDING LIPOPROTEIN METQ"/>
    <property type="match status" value="1"/>
</dbReference>
<dbReference type="RefSeq" id="WP_003503561.1">
    <property type="nucleotide sequence ID" value="NZ_BAABZD010000001.1"/>
</dbReference>
<name>A0AAW6AW20_CLOSY</name>
<comment type="similarity">
    <text evidence="2">Belongs to the NlpA lipoprotein family.</text>
</comment>
<dbReference type="InterPro" id="IPR004872">
    <property type="entry name" value="Lipoprotein_NlpA"/>
</dbReference>
<dbReference type="Proteomes" id="UP001300871">
    <property type="component" value="Unassembled WGS sequence"/>
</dbReference>
<reference evidence="8" key="2">
    <citation type="submission" date="2023-01" db="EMBL/GenBank/DDBJ databases">
        <title>Human gut microbiome strain richness.</title>
        <authorList>
            <person name="Chen-Liaw A."/>
        </authorList>
    </citation>
    <scope>NUCLEOTIDE SEQUENCE</scope>
    <source>
        <strain evidence="8">B1_m1001713B170214d0_201011</strain>
    </source>
</reference>
<comment type="subcellular location">
    <subcellularLocation>
        <location evidence="1">Membrane</location>
        <topology evidence="1">Lipid-anchor</topology>
    </subcellularLocation>
</comment>
<evidence type="ECO:0000256" key="1">
    <source>
        <dbReference type="ARBA" id="ARBA00004635"/>
    </source>
</evidence>
<evidence type="ECO:0000256" key="3">
    <source>
        <dbReference type="ARBA" id="ARBA00022729"/>
    </source>
</evidence>
<keyword evidence="6" id="KW-0449">Lipoprotein</keyword>
<keyword evidence="5" id="KW-0564">Palmitate</keyword>
<dbReference type="EMBL" id="JAQLGM010000030">
    <property type="protein sequence ID" value="MDB2001011.1"/>
    <property type="molecule type" value="Genomic_DNA"/>
</dbReference>
<dbReference type="SUPFAM" id="SSF53850">
    <property type="entry name" value="Periplasmic binding protein-like II"/>
    <property type="match status" value="1"/>
</dbReference>
<dbReference type="Gene3D" id="3.40.190.10">
    <property type="entry name" value="Periplasmic binding protein-like II"/>
    <property type="match status" value="2"/>
</dbReference>
<dbReference type="GO" id="GO:0016020">
    <property type="term" value="C:membrane"/>
    <property type="evidence" value="ECO:0007669"/>
    <property type="project" value="UniProtKB-SubCell"/>
</dbReference>
<proteinExistence type="inferred from homology"/>
<protein>
    <submittedName>
        <fullName evidence="7">MetQ/NlpA family ABC transporter substrate-binding protein</fullName>
    </submittedName>
</protein>
<gene>
    <name evidence="7" type="ORF">K5I21_06160</name>
    <name evidence="8" type="ORF">PM006_12445</name>
</gene>
<evidence type="ECO:0000256" key="5">
    <source>
        <dbReference type="ARBA" id="ARBA00023139"/>
    </source>
</evidence>
<keyword evidence="4" id="KW-0472">Membrane</keyword>
<evidence type="ECO:0000256" key="4">
    <source>
        <dbReference type="ARBA" id="ARBA00023136"/>
    </source>
</evidence>
<sequence length="304" mass="33272">MKKITWKNNTVKRNTFKKGVLKKNRLAAAGVILAMALLAAGCAGETGVQKAEERDGQTTLKIGVCAGPYGDMFTKAVAPYLEEKGYKTEIVEFTDYVQPDMALAEGEIDANLMQHQAYLDQFAKDNQVDIVSVINVPTLGMGIFSDTRSELSELNEGDRVALPADAVNLARALRFLRDCGVISISNDIDETKAGTADILENPKKLEFVTMDAAQISRSLDSVAIGLIPGNYAIAAGMDYRKALAVERLQEEMKNVIAVRADEKEGEGSIGSLLKEAVESDAFSRAITEDSFYDGFDRPQWWEEK</sequence>
<dbReference type="Pfam" id="PF03180">
    <property type="entry name" value="Lipoprotein_9"/>
    <property type="match status" value="1"/>
</dbReference>
<reference evidence="7" key="1">
    <citation type="journal article" date="2022" name="Cell Host Microbe">
        <title>Colonization of the live biotherapeutic product VE303 and modulation of the microbiota and metabolites in healthy volunteers.</title>
        <authorList>
            <person name="Dsouza M."/>
            <person name="Menon R."/>
            <person name="Crossette E."/>
            <person name="Bhattarai S.K."/>
            <person name="Schneider J."/>
            <person name="Kim Y.G."/>
            <person name="Reddy S."/>
            <person name="Caballero S."/>
            <person name="Felix C."/>
            <person name="Cornacchione L."/>
            <person name="Hendrickson J."/>
            <person name="Watson A.R."/>
            <person name="Minot S.S."/>
            <person name="Greenfield N."/>
            <person name="Schopf L."/>
            <person name="Szabady R."/>
            <person name="Patarroyo J."/>
            <person name="Smith W."/>
            <person name="Harrison P."/>
            <person name="Kuijper E.J."/>
            <person name="Kelly C.P."/>
            <person name="Olle B."/>
            <person name="Bobilev D."/>
            <person name="Silber J.L."/>
            <person name="Bucci V."/>
            <person name="Roberts B."/>
            <person name="Faith J."/>
            <person name="Norman J.M."/>
        </authorList>
    </citation>
    <scope>NUCLEOTIDE SEQUENCE</scope>
    <source>
        <strain evidence="7">VE303-04</strain>
    </source>
</reference>
<evidence type="ECO:0000313" key="9">
    <source>
        <dbReference type="Proteomes" id="UP001203136"/>
    </source>
</evidence>
<dbReference type="AlphaFoldDB" id="A0AAW6AW20"/>
<keyword evidence="3" id="KW-0732">Signal</keyword>
<dbReference type="EMBL" id="JAINVB010000001">
    <property type="protein sequence ID" value="MCK0085460.1"/>
    <property type="molecule type" value="Genomic_DNA"/>
</dbReference>
<evidence type="ECO:0000256" key="6">
    <source>
        <dbReference type="ARBA" id="ARBA00023288"/>
    </source>
</evidence>
<accession>A0AAW6AW20</accession>
<evidence type="ECO:0000256" key="2">
    <source>
        <dbReference type="ARBA" id="ARBA00008973"/>
    </source>
</evidence>
<dbReference type="PANTHER" id="PTHR30429:SF0">
    <property type="entry name" value="METHIONINE-BINDING LIPOPROTEIN METQ"/>
    <property type="match status" value="1"/>
</dbReference>
<comment type="caution">
    <text evidence="7">The sequence shown here is derived from an EMBL/GenBank/DDBJ whole genome shotgun (WGS) entry which is preliminary data.</text>
</comment>